<keyword evidence="2" id="KW-0479">Metal-binding</keyword>
<evidence type="ECO:0000256" key="1">
    <source>
        <dbReference type="ARBA" id="ARBA00004123"/>
    </source>
</evidence>
<dbReference type="EMBL" id="MLFT02000012">
    <property type="protein sequence ID" value="PHT32580.1"/>
    <property type="molecule type" value="Genomic_DNA"/>
</dbReference>
<dbReference type="PANTHER" id="PTHR12628">
    <property type="entry name" value="POLYCOMB-LIKE TRANSCRIPTION FACTOR"/>
    <property type="match status" value="1"/>
</dbReference>
<feature type="region of interest" description="Disordered" evidence="8">
    <location>
        <begin position="353"/>
        <end position="392"/>
    </location>
</feature>
<dbReference type="InterPro" id="IPR054722">
    <property type="entry name" value="PolX-like_BBD"/>
</dbReference>
<dbReference type="SMART" id="SM00389">
    <property type="entry name" value="HOX"/>
    <property type="match status" value="1"/>
</dbReference>
<feature type="region of interest" description="Disordered" evidence="8">
    <location>
        <begin position="260"/>
        <end position="300"/>
    </location>
</feature>
<dbReference type="OrthoDB" id="1903104at2759"/>
<comment type="subcellular location">
    <subcellularLocation>
        <location evidence="1 6 7">Nucleus</location>
    </subcellularLocation>
</comment>
<evidence type="ECO:0000256" key="2">
    <source>
        <dbReference type="ARBA" id="ARBA00022723"/>
    </source>
</evidence>
<evidence type="ECO:0000256" key="6">
    <source>
        <dbReference type="PROSITE-ProRule" id="PRU00108"/>
    </source>
</evidence>
<dbReference type="GO" id="GO:0008270">
    <property type="term" value="F:zinc ion binding"/>
    <property type="evidence" value="ECO:0007669"/>
    <property type="project" value="UniProtKB-KW"/>
</dbReference>
<dbReference type="Proteomes" id="UP000224567">
    <property type="component" value="Unassembled WGS sequence"/>
</dbReference>
<dbReference type="Gene3D" id="1.10.10.60">
    <property type="entry name" value="Homeodomain-like"/>
    <property type="match status" value="1"/>
</dbReference>
<feature type="compositionally biased region" description="Polar residues" evidence="8">
    <location>
        <begin position="573"/>
        <end position="585"/>
    </location>
</feature>
<evidence type="ECO:0000256" key="3">
    <source>
        <dbReference type="ARBA" id="ARBA00022771"/>
    </source>
</evidence>
<reference evidence="10 11" key="1">
    <citation type="journal article" date="2017" name="Genome Biol.">
        <title>New reference genome sequences of hot pepper reveal the massive evolution of plant disease-resistance genes by retroduplication.</title>
        <authorList>
            <person name="Kim S."/>
            <person name="Park J."/>
            <person name="Yeom S.I."/>
            <person name="Kim Y.M."/>
            <person name="Seo E."/>
            <person name="Kim K.T."/>
            <person name="Kim M.S."/>
            <person name="Lee J.M."/>
            <person name="Cheong K."/>
            <person name="Shin H.S."/>
            <person name="Kim S.B."/>
            <person name="Han K."/>
            <person name="Lee J."/>
            <person name="Park M."/>
            <person name="Lee H.A."/>
            <person name="Lee H.Y."/>
            <person name="Lee Y."/>
            <person name="Oh S."/>
            <person name="Lee J.H."/>
            <person name="Choi E."/>
            <person name="Choi E."/>
            <person name="Lee S.E."/>
            <person name="Jeon J."/>
            <person name="Kim H."/>
            <person name="Choi G."/>
            <person name="Song H."/>
            <person name="Lee J."/>
            <person name="Lee S.C."/>
            <person name="Kwon J.K."/>
            <person name="Lee H.Y."/>
            <person name="Koo N."/>
            <person name="Hong Y."/>
            <person name="Kim R.W."/>
            <person name="Kang W.H."/>
            <person name="Huh J.H."/>
            <person name="Kang B.C."/>
            <person name="Yang T.J."/>
            <person name="Lee Y.H."/>
            <person name="Bennetzen J.L."/>
            <person name="Choi D."/>
        </authorList>
    </citation>
    <scope>NUCLEOTIDE SEQUENCE [LARGE SCALE GENOMIC DNA]</scope>
    <source>
        <strain evidence="11">cv. PBC81</strain>
    </source>
</reference>
<dbReference type="PROSITE" id="PS50071">
    <property type="entry name" value="HOMEOBOX_2"/>
    <property type="match status" value="1"/>
</dbReference>
<dbReference type="InterPro" id="IPR009057">
    <property type="entry name" value="Homeodomain-like_sf"/>
</dbReference>
<keyword evidence="3" id="KW-0863">Zinc-finger</keyword>
<organism evidence="10 11">
    <name type="scientific">Capsicum baccatum</name>
    <name type="common">Peruvian pepper</name>
    <dbReference type="NCBI Taxonomy" id="33114"/>
    <lineage>
        <taxon>Eukaryota</taxon>
        <taxon>Viridiplantae</taxon>
        <taxon>Streptophyta</taxon>
        <taxon>Embryophyta</taxon>
        <taxon>Tracheophyta</taxon>
        <taxon>Spermatophyta</taxon>
        <taxon>Magnoliopsida</taxon>
        <taxon>eudicotyledons</taxon>
        <taxon>Gunneridae</taxon>
        <taxon>Pentapetalae</taxon>
        <taxon>asterids</taxon>
        <taxon>lamiids</taxon>
        <taxon>Solanales</taxon>
        <taxon>Solanaceae</taxon>
        <taxon>Solanoideae</taxon>
        <taxon>Capsiceae</taxon>
        <taxon>Capsicum</taxon>
    </lineage>
</organism>
<evidence type="ECO:0000313" key="11">
    <source>
        <dbReference type="Proteomes" id="UP000224567"/>
    </source>
</evidence>
<keyword evidence="11" id="KW-1185">Reference proteome</keyword>
<name>A0A2G2VHX3_CAPBA</name>
<dbReference type="GO" id="GO:0005634">
    <property type="term" value="C:nucleus"/>
    <property type="evidence" value="ECO:0007669"/>
    <property type="project" value="UniProtKB-SubCell"/>
</dbReference>
<dbReference type="SUPFAM" id="SSF57903">
    <property type="entry name" value="FYVE/PHD zinc finger"/>
    <property type="match status" value="1"/>
</dbReference>
<feature type="region of interest" description="Disordered" evidence="8">
    <location>
        <begin position="562"/>
        <end position="588"/>
    </location>
</feature>
<accession>A0A2G2VHX3</accession>
<feature type="region of interest" description="Disordered" evidence="8">
    <location>
        <begin position="501"/>
        <end position="531"/>
    </location>
</feature>
<evidence type="ECO:0000256" key="8">
    <source>
        <dbReference type="SAM" id="MobiDB-lite"/>
    </source>
</evidence>
<feature type="domain" description="Homeobox" evidence="9">
    <location>
        <begin position="427"/>
        <end position="487"/>
    </location>
</feature>
<keyword evidence="5 6" id="KW-0539">Nucleus</keyword>
<dbReference type="Pfam" id="PF22936">
    <property type="entry name" value="Pol_BBD"/>
    <property type="match status" value="1"/>
</dbReference>
<feature type="DNA-binding region" description="Homeobox" evidence="6">
    <location>
        <begin position="429"/>
        <end position="488"/>
    </location>
</feature>
<dbReference type="InterPro" id="IPR011011">
    <property type="entry name" value="Znf_FYVE_PHD"/>
</dbReference>
<dbReference type="PANTHER" id="PTHR12628:SF13">
    <property type="entry name" value="HOMEOBOX PROTEIN HAT3.1"/>
    <property type="match status" value="1"/>
</dbReference>
<proteinExistence type="predicted"/>
<dbReference type="GO" id="GO:0045814">
    <property type="term" value="P:negative regulation of gene expression, epigenetic"/>
    <property type="evidence" value="ECO:0007669"/>
    <property type="project" value="TreeGrafter"/>
</dbReference>
<evidence type="ECO:0000313" key="10">
    <source>
        <dbReference type="EMBL" id="PHT32580.1"/>
    </source>
</evidence>
<keyword evidence="6 7" id="KW-0238">DNA-binding</keyword>
<dbReference type="Pfam" id="PF00046">
    <property type="entry name" value="Homeodomain"/>
    <property type="match status" value="1"/>
</dbReference>
<evidence type="ECO:0000256" key="7">
    <source>
        <dbReference type="RuleBase" id="RU000682"/>
    </source>
</evidence>
<comment type="caution">
    <text evidence="10">The sequence shown here is derived from an EMBL/GenBank/DDBJ whole genome shotgun (WGS) entry which is preliminary data.</text>
</comment>
<evidence type="ECO:0000256" key="4">
    <source>
        <dbReference type="ARBA" id="ARBA00022833"/>
    </source>
</evidence>
<dbReference type="SUPFAM" id="SSF46689">
    <property type="entry name" value="Homeodomain-like"/>
    <property type="match status" value="1"/>
</dbReference>
<dbReference type="GO" id="GO:0003677">
    <property type="term" value="F:DNA binding"/>
    <property type="evidence" value="ECO:0007669"/>
    <property type="project" value="UniProtKB-UniRule"/>
</dbReference>
<dbReference type="AlphaFoldDB" id="A0A2G2VHX3"/>
<keyword evidence="6 7" id="KW-0371">Homeobox</keyword>
<reference evidence="11" key="2">
    <citation type="journal article" date="2017" name="J. Anim. Genet.">
        <title>Multiple reference genome sequences of hot pepper reveal the massive evolution of plant disease resistance genes by retroduplication.</title>
        <authorList>
            <person name="Kim S."/>
            <person name="Park J."/>
            <person name="Yeom S.-I."/>
            <person name="Kim Y.-M."/>
            <person name="Seo E."/>
            <person name="Kim K.-T."/>
            <person name="Kim M.-S."/>
            <person name="Lee J.M."/>
            <person name="Cheong K."/>
            <person name="Shin H.-S."/>
            <person name="Kim S.-B."/>
            <person name="Han K."/>
            <person name="Lee J."/>
            <person name="Park M."/>
            <person name="Lee H.-A."/>
            <person name="Lee H.-Y."/>
            <person name="Lee Y."/>
            <person name="Oh S."/>
            <person name="Lee J.H."/>
            <person name="Choi E."/>
            <person name="Choi E."/>
            <person name="Lee S.E."/>
            <person name="Jeon J."/>
            <person name="Kim H."/>
            <person name="Choi G."/>
            <person name="Song H."/>
            <person name="Lee J."/>
            <person name="Lee S.-C."/>
            <person name="Kwon J.-K."/>
            <person name="Lee H.-Y."/>
            <person name="Koo N."/>
            <person name="Hong Y."/>
            <person name="Kim R.W."/>
            <person name="Kang W.-H."/>
            <person name="Huh J.H."/>
            <person name="Kang B.-C."/>
            <person name="Yang T.-J."/>
            <person name="Lee Y.-H."/>
            <person name="Bennetzen J.L."/>
            <person name="Choi D."/>
        </authorList>
    </citation>
    <scope>NUCLEOTIDE SEQUENCE [LARGE SCALE GENOMIC DNA]</scope>
    <source>
        <strain evidence="11">cv. PBC81</strain>
    </source>
</reference>
<keyword evidence="4" id="KW-0862">Zinc</keyword>
<dbReference type="InterPro" id="IPR001356">
    <property type="entry name" value="HD"/>
</dbReference>
<evidence type="ECO:0000259" key="9">
    <source>
        <dbReference type="PROSITE" id="PS50071"/>
    </source>
</evidence>
<dbReference type="GO" id="GO:0003682">
    <property type="term" value="F:chromatin binding"/>
    <property type="evidence" value="ECO:0007669"/>
    <property type="project" value="TreeGrafter"/>
</dbReference>
<dbReference type="STRING" id="33114.A0A2G2VHX3"/>
<dbReference type="CDD" id="cd00086">
    <property type="entry name" value="homeodomain"/>
    <property type="match status" value="1"/>
</dbReference>
<sequence>MGFGVRQDSRDAGVESELLSAFQAQGQQHVMRQGGDVKGALPTKHHDDGCSMKKNKNKKYQPTYEQGLIDSGYTNIMTYDKDIFKDLRLTKVTKVRIGHGGYIPAKGMGTITIETQSGTKIIFDVLYVPDFNQNLLSVGQLLEKGFKLYFKDKNCLIKETSRQDIFKVKMRGRSFSLNPLEEERGFHQLCVEPPLLKEDIPPDDKGWLCPGCDCKVDCIDLLNDLQGTDLSATDSREKYIPSSDESNFYSTSKDLTEALPKDDGILGLSSEDSKDDDFNPDYPDKDESVKIESSSSDFTSDSKDFSLIVDTDRLRGKRNLLKNEFSYLMQSLSPLVLAKRHVERLDYKMLNDETYGNESSDSSEKEYEGGPSPKVRNFRNAKGDMASPSSTRVDIKYQCGKQKGNGHTSDSGLFEKLKVGGMSTSKSHSSGKRKESGEVNTKRLYKSFKENNYPDRDAKEKLVKELGITAYQVSKWFENARHCQRHSSRWDTIMSQKVFKESASSSKMTGEPLGTESKRNMNDASCNGVEKLEPPKRCSKGEKWYEVDMSEGDVLIQNISRKESGKPTAEVDMTNQGSDVTPCNRTSKKQKAKVIGSANSQNDNMTYQGSMTLPKRRHLRSRKLLHNLLQRPNS</sequence>
<protein>
    <recommendedName>
        <fullName evidence="9">Homeobox domain-containing protein</fullName>
    </recommendedName>
</protein>
<gene>
    <name evidence="10" type="ORF">CQW23_28917</name>
</gene>
<evidence type="ECO:0000256" key="5">
    <source>
        <dbReference type="ARBA" id="ARBA00023242"/>
    </source>
</evidence>